<proteinExistence type="predicted"/>
<comment type="caution">
    <text evidence="1">The sequence shown here is derived from an EMBL/GenBank/DDBJ whole genome shotgun (WGS) entry which is preliminary data.</text>
</comment>
<name>A0ABT4UP40_9BACT</name>
<gene>
    <name evidence="1" type="ORF">O3P16_17550</name>
</gene>
<reference evidence="1 2" key="1">
    <citation type="submission" date="2022-12" db="EMBL/GenBank/DDBJ databases">
        <title>Chitinophagaceae gen. sp. nov., a new member of the family Chitinophagaceae, isolated from soil in a chemical factory.</title>
        <authorList>
            <person name="Ke Z."/>
        </authorList>
    </citation>
    <scope>NUCLEOTIDE SEQUENCE [LARGE SCALE GENOMIC DNA]</scope>
    <source>
        <strain evidence="1 2">LY-5</strain>
    </source>
</reference>
<dbReference type="RefSeq" id="WP_407032952.1">
    <property type="nucleotide sequence ID" value="NZ_JAQGEF010000036.1"/>
</dbReference>
<protein>
    <recommendedName>
        <fullName evidence="3">DUF1330 domain-containing protein</fullName>
    </recommendedName>
</protein>
<organism evidence="1 2">
    <name type="scientific">Polluticaenibacter yanchengensis</name>
    <dbReference type="NCBI Taxonomy" id="3014562"/>
    <lineage>
        <taxon>Bacteria</taxon>
        <taxon>Pseudomonadati</taxon>
        <taxon>Bacteroidota</taxon>
        <taxon>Chitinophagia</taxon>
        <taxon>Chitinophagales</taxon>
        <taxon>Chitinophagaceae</taxon>
        <taxon>Polluticaenibacter</taxon>
    </lineage>
</organism>
<evidence type="ECO:0008006" key="3">
    <source>
        <dbReference type="Google" id="ProtNLM"/>
    </source>
</evidence>
<accession>A0ABT4UP40</accession>
<keyword evidence="2" id="KW-1185">Reference proteome</keyword>
<dbReference type="EMBL" id="JAQGEF010000036">
    <property type="protein sequence ID" value="MDA3616622.1"/>
    <property type="molecule type" value="Genomic_DNA"/>
</dbReference>
<evidence type="ECO:0000313" key="1">
    <source>
        <dbReference type="EMBL" id="MDA3616622.1"/>
    </source>
</evidence>
<evidence type="ECO:0000313" key="2">
    <source>
        <dbReference type="Proteomes" id="UP001210231"/>
    </source>
</evidence>
<dbReference type="Proteomes" id="UP001210231">
    <property type="component" value="Unassembled WGS sequence"/>
</dbReference>
<sequence length="72" mass="8591">MYIDAIKNGNICLLYREKEKVWKQYHKALSYLLPTTEELTSSMKKNKSYNMLIFQENASYDSIVSFNNSWEK</sequence>